<dbReference type="InterPro" id="IPR017871">
    <property type="entry name" value="ABC_transporter-like_CS"/>
</dbReference>
<dbReference type="InterPro" id="IPR003593">
    <property type="entry name" value="AAA+_ATPase"/>
</dbReference>
<dbReference type="Gene3D" id="3.40.50.300">
    <property type="entry name" value="P-loop containing nucleotide triphosphate hydrolases"/>
    <property type="match status" value="1"/>
</dbReference>
<organism evidence="6 7">
    <name type="scientific">Salinibacterium xinjiangense</name>
    <dbReference type="NCBI Taxonomy" id="386302"/>
    <lineage>
        <taxon>Bacteria</taxon>
        <taxon>Bacillati</taxon>
        <taxon>Actinomycetota</taxon>
        <taxon>Actinomycetes</taxon>
        <taxon>Micrococcales</taxon>
        <taxon>Microbacteriaceae</taxon>
        <taxon>Salinibacterium</taxon>
    </lineage>
</organism>
<dbReference type="SUPFAM" id="SSF52540">
    <property type="entry name" value="P-loop containing nucleoside triphosphate hydrolases"/>
    <property type="match status" value="1"/>
</dbReference>
<comment type="similarity">
    <text evidence="1">Belongs to the ABC transporter superfamily.</text>
</comment>
<evidence type="ECO:0000313" key="7">
    <source>
        <dbReference type="Proteomes" id="UP000219440"/>
    </source>
</evidence>
<dbReference type="GO" id="GO:0016887">
    <property type="term" value="F:ATP hydrolysis activity"/>
    <property type="evidence" value="ECO:0007669"/>
    <property type="project" value="InterPro"/>
</dbReference>
<keyword evidence="3" id="KW-0547">Nucleotide-binding</keyword>
<reference evidence="6 7" key="1">
    <citation type="submission" date="2017-09" db="EMBL/GenBank/DDBJ databases">
        <authorList>
            <person name="Ehlers B."/>
            <person name="Leendertz F.H."/>
        </authorList>
    </citation>
    <scope>NUCLEOTIDE SEQUENCE [LARGE SCALE GENOMIC DNA]</scope>
    <source>
        <strain evidence="6 7">CGMCC 1.05381</strain>
    </source>
</reference>
<dbReference type="InterPro" id="IPR003439">
    <property type="entry name" value="ABC_transporter-like_ATP-bd"/>
</dbReference>
<dbReference type="Proteomes" id="UP000219440">
    <property type="component" value="Unassembled WGS sequence"/>
</dbReference>
<protein>
    <submittedName>
        <fullName evidence="6">ABC-type dipeptide/oligopeptide/nickel transport system, ATPase component</fullName>
    </submittedName>
</protein>
<dbReference type="PANTHER" id="PTHR43776:SF7">
    <property type="entry name" value="D,D-DIPEPTIDE TRANSPORT ATP-BINDING PROTEIN DDPF-RELATED"/>
    <property type="match status" value="1"/>
</dbReference>
<accession>A0A2C8ZN07</accession>
<evidence type="ECO:0000313" key="6">
    <source>
        <dbReference type="EMBL" id="SOE66358.1"/>
    </source>
</evidence>
<dbReference type="OrthoDB" id="5113678at2"/>
<dbReference type="SMART" id="SM00382">
    <property type="entry name" value="AAA"/>
    <property type="match status" value="1"/>
</dbReference>
<gene>
    <name evidence="6" type="ORF">SAMN06296378_1718</name>
</gene>
<evidence type="ECO:0000259" key="5">
    <source>
        <dbReference type="PROSITE" id="PS50893"/>
    </source>
</evidence>
<dbReference type="CDD" id="cd03257">
    <property type="entry name" value="ABC_NikE_OppD_transporters"/>
    <property type="match status" value="1"/>
</dbReference>
<keyword evidence="7" id="KW-1185">Reference proteome</keyword>
<feature type="domain" description="ABC transporter" evidence="5">
    <location>
        <begin position="10"/>
        <end position="264"/>
    </location>
</feature>
<evidence type="ECO:0000256" key="4">
    <source>
        <dbReference type="ARBA" id="ARBA00022840"/>
    </source>
</evidence>
<keyword evidence="4" id="KW-0067">ATP-binding</keyword>
<proteinExistence type="inferred from homology"/>
<dbReference type="AlphaFoldDB" id="A0A2C8ZN07"/>
<dbReference type="GO" id="GO:0005524">
    <property type="term" value="F:ATP binding"/>
    <property type="evidence" value="ECO:0007669"/>
    <property type="project" value="UniProtKB-KW"/>
</dbReference>
<dbReference type="EMBL" id="OCST01000003">
    <property type="protein sequence ID" value="SOE66358.1"/>
    <property type="molecule type" value="Genomic_DNA"/>
</dbReference>
<dbReference type="PROSITE" id="PS00211">
    <property type="entry name" value="ABC_TRANSPORTER_1"/>
    <property type="match status" value="1"/>
</dbReference>
<evidence type="ECO:0000256" key="1">
    <source>
        <dbReference type="ARBA" id="ARBA00005417"/>
    </source>
</evidence>
<evidence type="ECO:0000256" key="2">
    <source>
        <dbReference type="ARBA" id="ARBA00022448"/>
    </source>
</evidence>
<evidence type="ECO:0000256" key="3">
    <source>
        <dbReference type="ARBA" id="ARBA00022741"/>
    </source>
</evidence>
<dbReference type="PROSITE" id="PS50893">
    <property type="entry name" value="ABC_TRANSPORTER_2"/>
    <property type="match status" value="1"/>
</dbReference>
<sequence>MTTSATGATVSARDLSVRYSSSSPETRAVALDGVNFDLSPGEVLAVVGESGSGKSTLARVVALDVDRLDDSSPRISGGELNVLGARVRGISPRRRSRVGLYVGYVPQEAGDRLQPRLTVGENVAEPIYARDRRFNQNDAGEAVATVIDAVRLPLTVMNRYPHELSKGQRQRVAIARAMILEPKLLVADDPTAGIDVTARRAILDIIVSLQRERGFSTLIVTADLAEVRRVSTRVAIMHRGVIVASGQLDEVLATAEHPYVKGLARSQDGGRWSAS</sequence>
<name>A0A2C8ZN07_9MICO</name>
<dbReference type="GO" id="GO:0055085">
    <property type="term" value="P:transmembrane transport"/>
    <property type="evidence" value="ECO:0007669"/>
    <property type="project" value="UniProtKB-ARBA"/>
</dbReference>
<dbReference type="RefSeq" id="WP_143544667.1">
    <property type="nucleotide sequence ID" value="NZ_BMLC01000001.1"/>
</dbReference>
<dbReference type="PANTHER" id="PTHR43776">
    <property type="entry name" value="TRANSPORT ATP-BINDING PROTEIN"/>
    <property type="match status" value="1"/>
</dbReference>
<dbReference type="InterPro" id="IPR027417">
    <property type="entry name" value="P-loop_NTPase"/>
</dbReference>
<keyword evidence="2" id="KW-0813">Transport</keyword>
<dbReference type="InterPro" id="IPR050319">
    <property type="entry name" value="ABC_transp_ATP-bind"/>
</dbReference>
<dbReference type="Pfam" id="PF00005">
    <property type="entry name" value="ABC_tran"/>
    <property type="match status" value="1"/>
</dbReference>